<dbReference type="Pfam" id="PF03033">
    <property type="entry name" value="Glyco_transf_28"/>
    <property type="match status" value="1"/>
</dbReference>
<keyword evidence="11" id="KW-0812">Transmembrane</keyword>
<keyword evidence="3 10" id="KW-0328">Glycosyltransferase</keyword>
<dbReference type="Gene3D" id="3.40.50.2000">
    <property type="entry name" value="Glycogen Phosphorylase B"/>
    <property type="match status" value="2"/>
</dbReference>
<keyword evidence="5 10" id="KW-0133">Cell shape</keyword>
<evidence type="ECO:0000313" key="15">
    <source>
        <dbReference type="Proteomes" id="UP000177855"/>
    </source>
</evidence>
<feature type="domain" description="Glycosyl transferase family 28 C-terminal" evidence="13">
    <location>
        <begin position="192"/>
        <end position="339"/>
    </location>
</feature>
<keyword evidence="2 10" id="KW-0132">Cell division</keyword>
<dbReference type="GO" id="GO:0009252">
    <property type="term" value="P:peptidoglycan biosynthetic process"/>
    <property type="evidence" value="ECO:0007669"/>
    <property type="project" value="UniProtKB-UniRule"/>
</dbReference>
<evidence type="ECO:0000256" key="3">
    <source>
        <dbReference type="ARBA" id="ARBA00022676"/>
    </source>
</evidence>
<evidence type="ECO:0000256" key="2">
    <source>
        <dbReference type="ARBA" id="ARBA00022618"/>
    </source>
</evidence>
<evidence type="ECO:0000256" key="8">
    <source>
        <dbReference type="ARBA" id="ARBA00023306"/>
    </source>
</evidence>
<evidence type="ECO:0000259" key="12">
    <source>
        <dbReference type="Pfam" id="PF03033"/>
    </source>
</evidence>
<evidence type="ECO:0000259" key="13">
    <source>
        <dbReference type="Pfam" id="PF04101"/>
    </source>
</evidence>
<name>A0A1F8CL13_9BACT</name>
<sequence>MVNKMTKIVLTGGHAGTTAYATVEEILKRKRSWELFWIGPKSAVEGKNIATVASQILPQYGVYHHPIIAGRLTKKWTRWSLFSLFKIPIGFIHALILLIKIKPKIILSFGGYAAFPIVVVGWILGIPVIIHAQTVVVGLANRLSAFFARKIAIARAESREFLPKDKVVLTGNPVMASVVEVGAKAEIPKSPTIYITGGSTGAQRINIVVEEILPSLLNGFNIIHQTGELDYDHFLKVRENLSPNLRGKYELKAFFDPREVWKIYKKADILISRAGANTISEILITKRPSILIPIPWSTYDEQSKNALAAQKAGIAIVLTEDKLTSKSLLDAVYKLKEDWGKMVIKTDTKLAQLDAAAAKKLTDLMEGISQSEG</sequence>
<evidence type="ECO:0000313" key="14">
    <source>
        <dbReference type="EMBL" id="OGM76559.1"/>
    </source>
</evidence>
<evidence type="ECO:0000256" key="10">
    <source>
        <dbReference type="HAMAP-Rule" id="MF_00033"/>
    </source>
</evidence>
<comment type="caution">
    <text evidence="14">The sequence shown here is derived from an EMBL/GenBank/DDBJ whole genome shotgun (WGS) entry which is preliminary data.</text>
</comment>
<protein>
    <recommendedName>
        <fullName evidence="10">UDP-N-acetylglucosamine--N-acetylmuramyl-(pentapeptide) pyrophosphoryl-undecaprenol N-acetylglucosamine transferase</fullName>
        <ecNumber evidence="10">2.4.1.227</ecNumber>
    </recommendedName>
    <alternativeName>
        <fullName evidence="10">Undecaprenyl-PP-MurNAc-pentapeptide-UDPGlcNAc GlcNAc transferase</fullName>
    </alternativeName>
</protein>
<comment type="caution">
    <text evidence="10">Lacks conserved residue(s) required for the propagation of feature annotation.</text>
</comment>
<dbReference type="EMBL" id="MGHS01000024">
    <property type="protein sequence ID" value="OGM76559.1"/>
    <property type="molecule type" value="Genomic_DNA"/>
</dbReference>
<feature type="transmembrane region" description="Helical" evidence="11">
    <location>
        <begin position="106"/>
        <end position="130"/>
    </location>
</feature>
<reference evidence="14 15" key="1">
    <citation type="journal article" date="2016" name="Nat. Commun.">
        <title>Thousands of microbial genomes shed light on interconnected biogeochemical processes in an aquifer system.</title>
        <authorList>
            <person name="Anantharaman K."/>
            <person name="Brown C.T."/>
            <person name="Hug L.A."/>
            <person name="Sharon I."/>
            <person name="Castelle C.J."/>
            <person name="Probst A.J."/>
            <person name="Thomas B.C."/>
            <person name="Singh A."/>
            <person name="Wilkins M.J."/>
            <person name="Karaoz U."/>
            <person name="Brodie E.L."/>
            <person name="Williams K.H."/>
            <person name="Hubbard S.S."/>
            <person name="Banfield J.F."/>
        </authorList>
    </citation>
    <scope>NUCLEOTIDE SEQUENCE [LARGE SCALE GENOMIC DNA]</scope>
</reference>
<dbReference type="GO" id="GO:0071555">
    <property type="term" value="P:cell wall organization"/>
    <property type="evidence" value="ECO:0007669"/>
    <property type="project" value="UniProtKB-KW"/>
</dbReference>
<dbReference type="SUPFAM" id="SSF53756">
    <property type="entry name" value="UDP-Glycosyltransferase/glycogen phosphorylase"/>
    <property type="match status" value="1"/>
</dbReference>
<dbReference type="UniPathway" id="UPA00219"/>
<dbReference type="GO" id="GO:0050511">
    <property type="term" value="F:undecaprenyldiphospho-muramoylpentapeptide beta-N-acetylglucosaminyltransferase activity"/>
    <property type="evidence" value="ECO:0007669"/>
    <property type="project" value="UniProtKB-UniRule"/>
</dbReference>
<dbReference type="InterPro" id="IPR004276">
    <property type="entry name" value="GlycoTrans_28_N"/>
</dbReference>
<gene>
    <name evidence="10" type="primary">murG</name>
    <name evidence="14" type="ORF">A2210_02795</name>
</gene>
<comment type="similarity">
    <text evidence="10">Belongs to the glycosyltransferase 28 family. MurG subfamily.</text>
</comment>
<organism evidence="14 15">
    <name type="scientific">Candidatus Woesebacteria bacterium RIFOXYA1_FULL_40_18</name>
    <dbReference type="NCBI Taxonomy" id="1802532"/>
    <lineage>
        <taxon>Bacteria</taxon>
        <taxon>Candidatus Woeseibacteriota</taxon>
    </lineage>
</organism>
<accession>A0A1F8CL13</accession>
<evidence type="ECO:0000256" key="6">
    <source>
        <dbReference type="ARBA" id="ARBA00022984"/>
    </source>
</evidence>
<dbReference type="GO" id="GO:0008360">
    <property type="term" value="P:regulation of cell shape"/>
    <property type="evidence" value="ECO:0007669"/>
    <property type="project" value="UniProtKB-KW"/>
</dbReference>
<feature type="domain" description="Glycosyltransferase family 28 N-terminal" evidence="12">
    <location>
        <begin position="52"/>
        <end position="153"/>
    </location>
</feature>
<keyword evidence="8 10" id="KW-0131">Cell cycle</keyword>
<keyword evidence="4 10" id="KW-0808">Transferase</keyword>
<evidence type="ECO:0000256" key="1">
    <source>
        <dbReference type="ARBA" id="ARBA00022475"/>
    </source>
</evidence>
<dbReference type="EC" id="2.4.1.227" evidence="10"/>
<keyword evidence="11" id="KW-1133">Transmembrane helix</keyword>
<evidence type="ECO:0000256" key="11">
    <source>
        <dbReference type="SAM" id="Phobius"/>
    </source>
</evidence>
<feature type="binding site" evidence="10">
    <location>
        <position position="199"/>
    </location>
    <ligand>
        <name>UDP-N-acetyl-alpha-D-glucosamine</name>
        <dbReference type="ChEBI" id="CHEBI:57705"/>
    </ligand>
</feature>
<dbReference type="PANTHER" id="PTHR21015:SF22">
    <property type="entry name" value="GLYCOSYLTRANSFERASE"/>
    <property type="match status" value="1"/>
</dbReference>
<dbReference type="InterPro" id="IPR006009">
    <property type="entry name" value="GlcNAc_MurG"/>
</dbReference>
<dbReference type="PANTHER" id="PTHR21015">
    <property type="entry name" value="UDP-N-ACETYLGLUCOSAMINE--N-ACETYLMURAMYL-(PENTAPEPTIDE) PYROPHOSPHORYL-UNDECAPRENOL N-ACETYLGLUCOSAMINE TRANSFERASE 1"/>
    <property type="match status" value="1"/>
</dbReference>
<proteinExistence type="inferred from homology"/>
<dbReference type="STRING" id="1802532.A2210_02795"/>
<dbReference type="Pfam" id="PF04101">
    <property type="entry name" value="Glyco_tran_28_C"/>
    <property type="match status" value="1"/>
</dbReference>
<evidence type="ECO:0000256" key="5">
    <source>
        <dbReference type="ARBA" id="ARBA00022960"/>
    </source>
</evidence>
<comment type="function">
    <text evidence="10">Cell wall formation. Catalyzes the transfer of a GlcNAc subunit on undecaprenyl-pyrophosphoryl-MurNAc-pentapeptide (lipid intermediate I) to form undecaprenyl-pyrophosphoryl-MurNAc-(pentapeptide)GlcNAc (lipid intermediate II).</text>
</comment>
<dbReference type="InterPro" id="IPR007235">
    <property type="entry name" value="Glyco_trans_28_C"/>
</dbReference>
<dbReference type="GO" id="GO:0005886">
    <property type="term" value="C:plasma membrane"/>
    <property type="evidence" value="ECO:0007669"/>
    <property type="project" value="UniProtKB-SubCell"/>
</dbReference>
<feature type="transmembrane region" description="Helical" evidence="11">
    <location>
        <begin position="79"/>
        <end position="99"/>
    </location>
</feature>
<dbReference type="CDD" id="cd03785">
    <property type="entry name" value="GT28_MurG"/>
    <property type="match status" value="1"/>
</dbReference>
<evidence type="ECO:0000256" key="9">
    <source>
        <dbReference type="ARBA" id="ARBA00023316"/>
    </source>
</evidence>
<keyword evidence="7 10" id="KW-0472">Membrane</keyword>
<feature type="binding site" evidence="10">
    <location>
        <position position="302"/>
    </location>
    <ligand>
        <name>UDP-N-acetyl-alpha-D-glucosamine</name>
        <dbReference type="ChEBI" id="CHEBI:57705"/>
    </ligand>
</feature>
<comment type="pathway">
    <text evidence="10">Cell wall biogenesis; peptidoglycan biosynthesis.</text>
</comment>
<dbReference type="GO" id="GO:0051301">
    <property type="term" value="P:cell division"/>
    <property type="evidence" value="ECO:0007669"/>
    <property type="project" value="UniProtKB-KW"/>
</dbReference>
<keyword evidence="1 10" id="KW-1003">Cell membrane</keyword>
<comment type="catalytic activity">
    <reaction evidence="10">
        <text>di-trans,octa-cis-undecaprenyl diphospho-N-acetyl-alpha-D-muramoyl-L-alanyl-D-glutamyl-meso-2,6-diaminopimeloyl-D-alanyl-D-alanine + UDP-N-acetyl-alpha-D-glucosamine = di-trans,octa-cis-undecaprenyl diphospho-[N-acetyl-alpha-D-glucosaminyl-(1-&gt;4)]-N-acetyl-alpha-D-muramoyl-L-alanyl-D-glutamyl-meso-2,6-diaminopimeloyl-D-alanyl-D-alanine + UDP + H(+)</text>
        <dbReference type="Rhea" id="RHEA:31227"/>
        <dbReference type="ChEBI" id="CHEBI:15378"/>
        <dbReference type="ChEBI" id="CHEBI:57705"/>
        <dbReference type="ChEBI" id="CHEBI:58223"/>
        <dbReference type="ChEBI" id="CHEBI:61387"/>
        <dbReference type="ChEBI" id="CHEBI:61388"/>
        <dbReference type="EC" id="2.4.1.227"/>
    </reaction>
</comment>
<evidence type="ECO:0000256" key="7">
    <source>
        <dbReference type="ARBA" id="ARBA00023136"/>
    </source>
</evidence>
<keyword evidence="6 10" id="KW-0573">Peptidoglycan synthesis</keyword>
<evidence type="ECO:0000256" key="4">
    <source>
        <dbReference type="ARBA" id="ARBA00022679"/>
    </source>
</evidence>
<dbReference type="Proteomes" id="UP000177855">
    <property type="component" value="Unassembled WGS sequence"/>
</dbReference>
<dbReference type="HAMAP" id="MF_00033">
    <property type="entry name" value="MurG"/>
    <property type="match status" value="1"/>
</dbReference>
<dbReference type="AlphaFoldDB" id="A0A1F8CL13"/>
<comment type="subcellular location">
    <subcellularLocation>
        <location evidence="10">Cell membrane</location>
        <topology evidence="10">Peripheral membrane protein</topology>
        <orientation evidence="10">Cytoplasmic side</orientation>
    </subcellularLocation>
</comment>
<keyword evidence="9 10" id="KW-0961">Cell wall biogenesis/degradation</keyword>
<dbReference type="GO" id="GO:0005975">
    <property type="term" value="P:carbohydrate metabolic process"/>
    <property type="evidence" value="ECO:0007669"/>
    <property type="project" value="InterPro"/>
</dbReference>
<dbReference type="GO" id="GO:0051991">
    <property type="term" value="F:UDP-N-acetyl-D-glucosamine:N-acetylmuramoyl-L-alanyl-D-glutamyl-meso-2,6-diaminopimelyl-D-alanyl-D-alanine-diphosphoundecaprenol 4-beta-N-acetylglucosaminlytransferase activity"/>
    <property type="evidence" value="ECO:0007669"/>
    <property type="project" value="RHEA"/>
</dbReference>